<feature type="domain" description="Solute-binding protein family 5" evidence="4">
    <location>
        <begin position="103"/>
        <end position="472"/>
    </location>
</feature>
<proteinExistence type="inferred from homology"/>
<evidence type="ECO:0000256" key="1">
    <source>
        <dbReference type="ARBA" id="ARBA00005695"/>
    </source>
</evidence>
<protein>
    <submittedName>
        <fullName evidence="5">Oligopeptide ABC transporter, periplasmic oligopeptide-binding protein OppA</fullName>
    </submittedName>
</protein>
<dbReference type="GO" id="GO:0015833">
    <property type="term" value="P:peptide transport"/>
    <property type="evidence" value="ECO:0007669"/>
    <property type="project" value="TreeGrafter"/>
</dbReference>
<keyword evidence="2" id="KW-0813">Transport</keyword>
<organism evidence="5">
    <name type="scientific">uncultured Thermomicrobiales bacterium</name>
    <dbReference type="NCBI Taxonomy" id="1645740"/>
    <lineage>
        <taxon>Bacteria</taxon>
        <taxon>Pseudomonadati</taxon>
        <taxon>Thermomicrobiota</taxon>
        <taxon>Thermomicrobia</taxon>
        <taxon>Thermomicrobiales</taxon>
        <taxon>environmental samples</taxon>
    </lineage>
</organism>
<dbReference type="GO" id="GO:0043190">
    <property type="term" value="C:ATP-binding cassette (ABC) transporter complex"/>
    <property type="evidence" value="ECO:0007669"/>
    <property type="project" value="InterPro"/>
</dbReference>
<dbReference type="Gene3D" id="3.40.190.10">
    <property type="entry name" value="Periplasmic binding protein-like II"/>
    <property type="match status" value="1"/>
</dbReference>
<dbReference type="PIRSF" id="PIRSF002741">
    <property type="entry name" value="MppA"/>
    <property type="match status" value="1"/>
</dbReference>
<dbReference type="EMBL" id="CADCWF010000227">
    <property type="protein sequence ID" value="CAA9568586.1"/>
    <property type="molecule type" value="Genomic_DNA"/>
</dbReference>
<evidence type="ECO:0000259" key="4">
    <source>
        <dbReference type="Pfam" id="PF00496"/>
    </source>
</evidence>
<dbReference type="SUPFAM" id="SSF53850">
    <property type="entry name" value="Periplasmic binding protein-like II"/>
    <property type="match status" value="1"/>
</dbReference>
<dbReference type="Gene3D" id="3.10.105.10">
    <property type="entry name" value="Dipeptide-binding Protein, Domain 3"/>
    <property type="match status" value="1"/>
</dbReference>
<sequence>MGGERVRLGRRSLLKRASGIAAGGLGLAGARRAMSQTRLPDNLLLVSDQRPVYGGVPRRGGTLRMVRPTWDVADFNPTSFRMDYQVAASYLEPLLRPDDVTMEPRPGLAESWDASSDGREITYRLRDGVEWHDGSPLSADDIAFSFEAYRDDLDSGAVNLLALLDQVEPLDNRVVRVRLLANDPTWLFNASSLPMFQAAQYRAHWEGQPEGVKTLSGFDWRTSLPIGTGPWRLTDWTDRGVWFARNETHWDQPPWLDRLEIAWETGDQLRLEAWESGEADILWPFKASSLENVGRRSGRLYEAETARVMFAAFNFANPDSPISGALDDPNLRRALTLAIDRQALAADVFGGFARPFAAGTVAQPWAHDDSLRSPRSDRAEAGALLEASGWSDYNGDGILERVDGLPLSLVVVFQSDLSAGLGRVLSRVKLDLVSVGVDLQLQPLSPAAFDDRWRETRDYDLIAYAYDLYPAFTDYDLYGSRWDIRRNAFGWNPGGYANPRADTAVEAYLEATSIDRQRQALLDLQQAVDNDLFGLWFGFPNDLVLVASDLLGFQPNKVWQTANTPALWRSED</sequence>
<comment type="similarity">
    <text evidence="1">Belongs to the bacterial solute-binding protein 5 family.</text>
</comment>
<accession>A0A6J4V5F5</accession>
<dbReference type="InterPro" id="IPR030678">
    <property type="entry name" value="Peptide/Ni-bd"/>
</dbReference>
<dbReference type="GO" id="GO:0030288">
    <property type="term" value="C:outer membrane-bounded periplasmic space"/>
    <property type="evidence" value="ECO:0007669"/>
    <property type="project" value="UniProtKB-ARBA"/>
</dbReference>
<dbReference type="Pfam" id="PF00496">
    <property type="entry name" value="SBP_bac_5"/>
    <property type="match status" value="1"/>
</dbReference>
<evidence type="ECO:0000256" key="3">
    <source>
        <dbReference type="ARBA" id="ARBA00022729"/>
    </source>
</evidence>
<dbReference type="PANTHER" id="PTHR30290">
    <property type="entry name" value="PERIPLASMIC BINDING COMPONENT OF ABC TRANSPORTER"/>
    <property type="match status" value="1"/>
</dbReference>
<name>A0A6J4V5F5_9BACT</name>
<gene>
    <name evidence="5" type="ORF">AVDCRST_MAG59-3277</name>
</gene>
<dbReference type="GO" id="GO:1904680">
    <property type="term" value="F:peptide transmembrane transporter activity"/>
    <property type="evidence" value="ECO:0007669"/>
    <property type="project" value="TreeGrafter"/>
</dbReference>
<dbReference type="AlphaFoldDB" id="A0A6J4V5F5"/>
<dbReference type="InterPro" id="IPR039424">
    <property type="entry name" value="SBP_5"/>
</dbReference>
<dbReference type="InterPro" id="IPR000914">
    <property type="entry name" value="SBP_5_dom"/>
</dbReference>
<dbReference type="PANTHER" id="PTHR30290:SF9">
    <property type="entry name" value="OLIGOPEPTIDE-BINDING PROTEIN APPA"/>
    <property type="match status" value="1"/>
</dbReference>
<keyword evidence="3" id="KW-0732">Signal</keyword>
<evidence type="ECO:0000313" key="5">
    <source>
        <dbReference type="EMBL" id="CAA9568586.1"/>
    </source>
</evidence>
<reference evidence="5" key="1">
    <citation type="submission" date="2020-02" db="EMBL/GenBank/DDBJ databases">
        <authorList>
            <person name="Meier V. D."/>
        </authorList>
    </citation>
    <scope>NUCLEOTIDE SEQUENCE</scope>
    <source>
        <strain evidence="5">AVDCRST_MAG59</strain>
    </source>
</reference>
<evidence type="ECO:0000256" key="2">
    <source>
        <dbReference type="ARBA" id="ARBA00022448"/>
    </source>
</evidence>